<dbReference type="RefSeq" id="WP_147925747.1">
    <property type="nucleotide sequence ID" value="NZ_VKAC01000004.1"/>
</dbReference>
<comment type="caution">
    <text evidence="2">The sequence shown here is derived from an EMBL/GenBank/DDBJ whole genome shotgun (WGS) entry which is preliminary data.</text>
</comment>
<dbReference type="AlphaFoldDB" id="A0A5C8ZHA6"/>
<reference evidence="2 3" key="1">
    <citation type="submission" date="2019-07" db="EMBL/GenBank/DDBJ databases">
        <title>Quadrisphaera sp. strain DD2A genome sequencing and assembly.</title>
        <authorList>
            <person name="Kim I."/>
        </authorList>
    </citation>
    <scope>NUCLEOTIDE SEQUENCE [LARGE SCALE GENOMIC DNA]</scope>
    <source>
        <strain evidence="2 3">DD2A</strain>
    </source>
</reference>
<evidence type="ECO:0008006" key="4">
    <source>
        <dbReference type="Google" id="ProtNLM"/>
    </source>
</evidence>
<protein>
    <recommendedName>
        <fullName evidence="4">Primosomal protein</fullName>
    </recommendedName>
</protein>
<dbReference type="OrthoDB" id="3268659at2"/>
<proteinExistence type="predicted"/>
<name>A0A5C8ZHA6_9ACTN</name>
<feature type="compositionally biased region" description="Acidic residues" evidence="1">
    <location>
        <begin position="64"/>
        <end position="93"/>
    </location>
</feature>
<evidence type="ECO:0000313" key="3">
    <source>
        <dbReference type="Proteomes" id="UP000321234"/>
    </source>
</evidence>
<gene>
    <name evidence="2" type="ORF">FMM08_07500</name>
</gene>
<dbReference type="Proteomes" id="UP000321234">
    <property type="component" value="Unassembled WGS sequence"/>
</dbReference>
<keyword evidence="3" id="KW-1185">Reference proteome</keyword>
<feature type="compositionally biased region" description="Low complexity" evidence="1">
    <location>
        <begin position="94"/>
        <end position="103"/>
    </location>
</feature>
<evidence type="ECO:0000256" key="1">
    <source>
        <dbReference type="SAM" id="MobiDB-lite"/>
    </source>
</evidence>
<dbReference type="EMBL" id="VKAC01000004">
    <property type="protein sequence ID" value="TXR56618.1"/>
    <property type="molecule type" value="Genomic_DNA"/>
</dbReference>
<evidence type="ECO:0000313" key="2">
    <source>
        <dbReference type="EMBL" id="TXR56618.1"/>
    </source>
</evidence>
<sequence length="103" mass="11283">MATDPRAALDRLVAALESHLAAAQRRQGDEDPAVEAAYTALADAFEVYEESLYTAYEEVTPFELFDEDEDGLDDDEDEDDDLDDDAPEDDDADGPAGPDAVRR</sequence>
<organism evidence="2 3">
    <name type="scientific">Quadrisphaera setariae</name>
    <dbReference type="NCBI Taxonomy" id="2593304"/>
    <lineage>
        <taxon>Bacteria</taxon>
        <taxon>Bacillati</taxon>
        <taxon>Actinomycetota</taxon>
        <taxon>Actinomycetes</taxon>
        <taxon>Kineosporiales</taxon>
        <taxon>Kineosporiaceae</taxon>
        <taxon>Quadrisphaera</taxon>
    </lineage>
</organism>
<feature type="region of interest" description="Disordered" evidence="1">
    <location>
        <begin position="59"/>
        <end position="103"/>
    </location>
</feature>
<accession>A0A5C8ZHA6</accession>